<dbReference type="PANTHER" id="PTHR46579">
    <property type="entry name" value="F5/8 TYPE C DOMAIN-CONTAINING PROTEIN-RELATED"/>
    <property type="match status" value="1"/>
</dbReference>
<dbReference type="EMBL" id="BN000953">
    <property type="protein sequence ID" value="CAK26784.1"/>
    <property type="molecule type" value="Genomic_DNA"/>
</dbReference>
<proteinExistence type="predicted"/>
<protein>
    <submittedName>
        <fullName evidence="2">Transposase domain-containing protein</fullName>
    </submittedName>
</protein>
<name>A0JPS1_PHAPC</name>
<feature type="compositionally biased region" description="Polar residues" evidence="1">
    <location>
        <begin position="575"/>
        <end position="588"/>
    </location>
</feature>
<evidence type="ECO:0000256" key="1">
    <source>
        <dbReference type="SAM" id="MobiDB-lite"/>
    </source>
</evidence>
<accession>A0JPS1</accession>
<dbReference type="InterPro" id="IPR004242">
    <property type="entry name" value="Transposase_21"/>
</dbReference>
<dbReference type="AlphaFoldDB" id="A0JPS1"/>
<reference evidence="2" key="1">
    <citation type="journal article" date="2006" name="BMC Evol. Biol.">
        <title>SmTRC1, a novel Schistosoma mansoni DNA transposon, discloses new families of animal and fungi transposons belonging to the CACTA superfamily.</title>
        <authorList>
            <person name="DeMarco R."/>
            <person name="Venancio T.M."/>
            <person name="Verjovski-Almeida S."/>
        </authorList>
    </citation>
    <scope>NUCLEOTIDE SEQUENCE</scope>
</reference>
<dbReference type="PANTHER" id="PTHR46579:SF1">
    <property type="entry name" value="F5_8 TYPE C DOMAIN-CONTAINING PROTEIN"/>
    <property type="match status" value="1"/>
</dbReference>
<feature type="compositionally biased region" description="Basic and acidic residues" evidence="1">
    <location>
        <begin position="51"/>
        <end position="62"/>
    </location>
</feature>
<sequence length="799" mass="91046">MAPIDYSKYIICLCEVCEKKTHSSPHGTLPGIPYTKPSYIKHLAQINHAESQKTVDDNEEKSSNTSENSNQNFPSKTFSFSSNLPALNLQQNHSIPQFDANRFRPLDWRYDHKVELISMVICSILSLFENISHTASRFLLQSTRILIYSMRPNTENLKGHSLDLPKDPETVYKQLNLETDFQTYVCCPECFYLESLVDDVQSSNISCSRHMKTFDDSPQCSTILGHFSVSNNQNEKLKKIQEKKFIPIKPFVYHPFKLWLARFLLRPGIFDKLEAHKNMSESSSGEKCDIWDGKVWKKFNGTRNRDDLPFMLLPGSLAFSLYIDWFNAFGKSSRSASIGPIVLACLNLPPEERLKPENIYIAAIIPGPNEPTGPQLNHLLVPLINKLKELWKGVHLFPTSKDDSGTTIRVVVLTAIADVVAMRKLTGFISHSENYFCNFCTIHKDLINNIGTECAVPRTYKEHKKQVQSWISANQSKRKVLFSNYGVRYSILEELPYWDATKMVNLDIMHNLILGALKDHATYKLQIPESVWKPSYYKGITQNSTETTDSESDDEIISRNELRDLKKNANKRLDVQSSSMAGPSNTPNAIHHLSHSGIPTSVLTERYDDEDPDYIPLSDSESNDSKINLDQIHEFQIGGPRLELLREIISQTSIPSISTRLPKKIGAASHGSLKAAEWSMLYKVYIPIFFMVSLSLNSPIEEALLQNTFHLISAINIATSWNITPESTDDFARHWRKYRYSSQKLFPNQRSKPNHHLAEHIPELFLRWGPSASTATWAYERLNGILGKYHNNNKIGMAI</sequence>
<comment type="miscellaneous">
    <text evidence="2">The sequence shown here is derived from an EMBL/GenBank/DDBJ third party annotation (TPA) entry.</text>
</comment>
<feature type="region of interest" description="Disordered" evidence="1">
    <location>
        <begin position="574"/>
        <end position="594"/>
    </location>
</feature>
<evidence type="ECO:0000313" key="2">
    <source>
        <dbReference type="EMBL" id="CAK26784.1"/>
    </source>
</evidence>
<dbReference type="Pfam" id="PF02992">
    <property type="entry name" value="Transposase_21"/>
    <property type="match status" value="1"/>
</dbReference>
<feature type="region of interest" description="Disordered" evidence="1">
    <location>
        <begin position="51"/>
        <end position="74"/>
    </location>
</feature>
<organism evidence="2">
    <name type="scientific">Phakopsora pachyrhizi</name>
    <name type="common">Asian soybean rust disease fungus</name>
    <dbReference type="NCBI Taxonomy" id="170000"/>
    <lineage>
        <taxon>Eukaryota</taxon>
        <taxon>Fungi</taxon>
        <taxon>Dikarya</taxon>
        <taxon>Basidiomycota</taxon>
        <taxon>Pucciniomycotina</taxon>
        <taxon>Pucciniomycetes</taxon>
        <taxon>Pucciniales</taxon>
        <taxon>Phakopsoraceae</taxon>
        <taxon>Phakopsora</taxon>
    </lineage>
</organism>